<feature type="region of interest" description="Disordered" evidence="1">
    <location>
        <begin position="95"/>
        <end position="123"/>
    </location>
</feature>
<feature type="compositionally biased region" description="Polar residues" evidence="1">
    <location>
        <begin position="112"/>
        <end position="123"/>
    </location>
</feature>
<feature type="signal peptide" evidence="2">
    <location>
        <begin position="1"/>
        <end position="24"/>
    </location>
</feature>
<feature type="compositionally biased region" description="Basic residues" evidence="1">
    <location>
        <begin position="100"/>
        <end position="110"/>
    </location>
</feature>
<proteinExistence type="predicted"/>
<gene>
    <name evidence="3" type="ORF">HNS30_05450</name>
</gene>
<dbReference type="AlphaFoldDB" id="A0A7Y4NBQ4"/>
<dbReference type="PROSITE" id="PS51257">
    <property type="entry name" value="PROKAR_LIPOPROTEIN"/>
    <property type="match status" value="1"/>
</dbReference>
<evidence type="ECO:0000256" key="1">
    <source>
        <dbReference type="SAM" id="MobiDB-lite"/>
    </source>
</evidence>
<dbReference type="InterPro" id="IPR021417">
    <property type="entry name" value="DUF3060"/>
</dbReference>
<reference evidence="3 4" key="1">
    <citation type="submission" date="2020-05" db="EMBL/GenBank/DDBJ databases">
        <authorList>
            <person name="Whitworth D."/>
        </authorList>
    </citation>
    <scope>NUCLEOTIDE SEQUENCE [LARGE SCALE GENOMIC DNA]</scope>
    <source>
        <strain evidence="3 4">CA046A</strain>
    </source>
</reference>
<dbReference type="Proteomes" id="UP000528460">
    <property type="component" value="Unassembled WGS sequence"/>
</dbReference>
<evidence type="ECO:0000313" key="4">
    <source>
        <dbReference type="Proteomes" id="UP000528460"/>
    </source>
</evidence>
<keyword evidence="2" id="KW-0732">Signal</keyword>
<dbReference type="EMBL" id="JABFJW010000025">
    <property type="protein sequence ID" value="NOK08483.1"/>
    <property type="molecule type" value="Genomic_DNA"/>
</dbReference>
<sequence length="123" mass="12870">MNRKFGTAVFMMVACAFGPMTAVAQEDSEAQGNIDITGSGETATHACTPESTVEITGASNTVTLTGECKSVTVNGTDNKVKVEATRAISITGSSNTVTWKRGHGKSKPKISRTGTDNKVTQEK</sequence>
<dbReference type="Pfam" id="PF11259">
    <property type="entry name" value="DUF3060"/>
    <property type="match status" value="1"/>
</dbReference>
<evidence type="ECO:0000256" key="2">
    <source>
        <dbReference type="SAM" id="SignalP"/>
    </source>
</evidence>
<feature type="chain" id="PRO_5030780137" evidence="2">
    <location>
        <begin position="25"/>
        <end position="123"/>
    </location>
</feature>
<dbReference type="RefSeq" id="WP_171412736.1">
    <property type="nucleotide sequence ID" value="NZ_JABFJW010000025.1"/>
</dbReference>
<protein>
    <submittedName>
        <fullName evidence="3">DUF3060 domain-containing protein</fullName>
    </submittedName>
</protein>
<accession>A0A7Y4NBQ4</accession>
<comment type="caution">
    <text evidence="3">The sequence shown here is derived from an EMBL/GenBank/DDBJ whole genome shotgun (WGS) entry which is preliminary data.</text>
</comment>
<name>A0A7Y4NBQ4_9BACT</name>
<evidence type="ECO:0000313" key="3">
    <source>
        <dbReference type="EMBL" id="NOK08483.1"/>
    </source>
</evidence>
<organism evidence="3 4">
    <name type="scientific">Corallococcus exercitus</name>
    <dbReference type="NCBI Taxonomy" id="2316736"/>
    <lineage>
        <taxon>Bacteria</taxon>
        <taxon>Pseudomonadati</taxon>
        <taxon>Myxococcota</taxon>
        <taxon>Myxococcia</taxon>
        <taxon>Myxococcales</taxon>
        <taxon>Cystobacterineae</taxon>
        <taxon>Myxococcaceae</taxon>
        <taxon>Corallococcus</taxon>
    </lineage>
</organism>